<accession>A0A518DYF7</accession>
<dbReference type="EMBL" id="CP036433">
    <property type="protein sequence ID" value="QDU96876.1"/>
    <property type="molecule type" value="Genomic_DNA"/>
</dbReference>
<gene>
    <name evidence="2" type="ORF">Pla8534_46980</name>
</gene>
<evidence type="ECO:0000256" key="1">
    <source>
        <dbReference type="SAM" id="MobiDB-lite"/>
    </source>
</evidence>
<sequence length="78" mass="8673">MELIVTLPLLAQTAPPPDSPPASGHRMIGAVQWLDDARTDSERSQASQRDAFARPERLTLRNSGRGRFFQRQPGQFLG</sequence>
<dbReference type="KEGG" id="lcre:Pla8534_46980"/>
<name>A0A518DYF7_9BACT</name>
<reference evidence="2 3" key="1">
    <citation type="submission" date="2019-02" db="EMBL/GenBank/DDBJ databases">
        <title>Deep-cultivation of Planctomycetes and their phenomic and genomic characterization uncovers novel biology.</title>
        <authorList>
            <person name="Wiegand S."/>
            <person name="Jogler M."/>
            <person name="Boedeker C."/>
            <person name="Pinto D."/>
            <person name="Vollmers J."/>
            <person name="Rivas-Marin E."/>
            <person name="Kohn T."/>
            <person name="Peeters S.H."/>
            <person name="Heuer A."/>
            <person name="Rast P."/>
            <person name="Oberbeckmann S."/>
            <person name="Bunk B."/>
            <person name="Jeske O."/>
            <person name="Meyerdierks A."/>
            <person name="Storesund J.E."/>
            <person name="Kallscheuer N."/>
            <person name="Luecker S."/>
            <person name="Lage O.M."/>
            <person name="Pohl T."/>
            <person name="Merkel B.J."/>
            <person name="Hornburger P."/>
            <person name="Mueller R.-W."/>
            <person name="Bruemmer F."/>
            <person name="Labrenz M."/>
            <person name="Spormann A.M."/>
            <person name="Op den Camp H."/>
            <person name="Overmann J."/>
            <person name="Amann R."/>
            <person name="Jetten M.S.M."/>
            <person name="Mascher T."/>
            <person name="Medema M.H."/>
            <person name="Devos D.P."/>
            <person name="Kaster A.-K."/>
            <person name="Ovreas L."/>
            <person name="Rohde M."/>
            <person name="Galperin M.Y."/>
            <person name="Jogler C."/>
        </authorList>
    </citation>
    <scope>NUCLEOTIDE SEQUENCE [LARGE SCALE GENOMIC DNA]</scope>
    <source>
        <strain evidence="2 3">Pla85_3_4</strain>
    </source>
</reference>
<evidence type="ECO:0000313" key="2">
    <source>
        <dbReference type="EMBL" id="QDU96876.1"/>
    </source>
</evidence>
<keyword evidence="3" id="KW-1185">Reference proteome</keyword>
<organism evidence="2 3">
    <name type="scientific">Lignipirellula cremea</name>
    <dbReference type="NCBI Taxonomy" id="2528010"/>
    <lineage>
        <taxon>Bacteria</taxon>
        <taxon>Pseudomonadati</taxon>
        <taxon>Planctomycetota</taxon>
        <taxon>Planctomycetia</taxon>
        <taxon>Pirellulales</taxon>
        <taxon>Pirellulaceae</taxon>
        <taxon>Lignipirellula</taxon>
    </lineage>
</organism>
<proteinExistence type="predicted"/>
<protein>
    <submittedName>
        <fullName evidence="2">Uncharacterized protein</fullName>
    </submittedName>
</protein>
<feature type="region of interest" description="Disordered" evidence="1">
    <location>
        <begin position="36"/>
        <end position="56"/>
    </location>
</feature>
<dbReference type="AlphaFoldDB" id="A0A518DYF7"/>
<dbReference type="Proteomes" id="UP000317648">
    <property type="component" value="Chromosome"/>
</dbReference>
<evidence type="ECO:0000313" key="3">
    <source>
        <dbReference type="Proteomes" id="UP000317648"/>
    </source>
</evidence>